<protein>
    <submittedName>
        <fullName evidence="1">Uncharacterized protein</fullName>
    </submittedName>
</protein>
<dbReference type="AlphaFoldDB" id="A0A6S6PML5"/>
<dbReference type="EMBL" id="AP023326">
    <property type="protein sequence ID" value="BCI68290.1"/>
    <property type="molecule type" value="Genomic_DNA"/>
</dbReference>
<organism evidence="1 2">
    <name type="scientific">Acetobacter aceti</name>
    <dbReference type="NCBI Taxonomy" id="435"/>
    <lineage>
        <taxon>Bacteria</taxon>
        <taxon>Pseudomonadati</taxon>
        <taxon>Pseudomonadota</taxon>
        <taxon>Alphaproteobacteria</taxon>
        <taxon>Acetobacterales</taxon>
        <taxon>Acetobacteraceae</taxon>
        <taxon>Acetobacter</taxon>
        <taxon>Acetobacter subgen. Acetobacter</taxon>
    </lineage>
</organism>
<accession>A0A6S6PML5</accession>
<evidence type="ECO:0000313" key="1">
    <source>
        <dbReference type="EMBL" id="BCI68290.1"/>
    </source>
</evidence>
<gene>
    <name evidence="1" type="ORF">AAJCM20276_29140</name>
</gene>
<name>A0A6S6PML5_ACEAC</name>
<sequence length="66" mass="7762">MTKKGKLSYTAMKNVIQRTTCNFVTHDIPYFRVTQKSGIMCHTKFDFYLYYANIKMWIARNSVVSA</sequence>
<evidence type="ECO:0000313" key="2">
    <source>
        <dbReference type="Proteomes" id="UP000515220"/>
    </source>
</evidence>
<dbReference type="Proteomes" id="UP000515220">
    <property type="component" value="Chromosome"/>
</dbReference>
<reference evidence="1 2" key="1">
    <citation type="submission" date="2020-07" db="EMBL/GenBank/DDBJ databases">
        <title>Complete Genome Sequence of an acetic acid bacterium, Acetobacter aceti JCM20276.</title>
        <authorList>
            <person name="Hirose Y."/>
            <person name="Mihara H."/>
        </authorList>
    </citation>
    <scope>NUCLEOTIDE SEQUENCE [LARGE SCALE GENOMIC DNA]</scope>
    <source>
        <strain evidence="1 2">JCM20276</strain>
    </source>
</reference>
<proteinExistence type="predicted"/>